<dbReference type="InterPro" id="IPR011766">
    <property type="entry name" value="TPP_enzyme_TPP-bd"/>
</dbReference>
<comment type="cofactor">
    <cofactor evidence="12">
        <name>thiamine diphosphate</name>
        <dbReference type="ChEBI" id="CHEBI:58937"/>
    </cofactor>
    <text evidence="12">Binds 1 thiamine pyrophosphate per subunit.</text>
</comment>
<dbReference type="InterPro" id="IPR012000">
    <property type="entry name" value="Thiamin_PyroP_enz_cen_dom"/>
</dbReference>
<dbReference type="CDD" id="cd02015">
    <property type="entry name" value="TPP_AHAS"/>
    <property type="match status" value="1"/>
</dbReference>
<dbReference type="Gene3D" id="3.40.50.970">
    <property type="match status" value="2"/>
</dbReference>
<comment type="pathway">
    <text evidence="2 12">Amino-acid biosynthesis; L-valine biosynthesis; L-valine from pyruvate: step 1/4.</text>
</comment>
<dbReference type="SUPFAM" id="SSF52518">
    <property type="entry name" value="Thiamin diphosphate-binding fold (THDP-binding)"/>
    <property type="match status" value="2"/>
</dbReference>
<dbReference type="InterPro" id="IPR029035">
    <property type="entry name" value="DHS-like_NAD/FAD-binding_dom"/>
</dbReference>
<dbReference type="GO" id="GO:0050660">
    <property type="term" value="F:flavin adenine dinucleotide binding"/>
    <property type="evidence" value="ECO:0007669"/>
    <property type="project" value="InterPro"/>
</dbReference>
<sequence>MLLTGAQIIIKVLIEQGVDTVFGYPGGTVLNIYDELYKHSDRIKHYTTCHEQGASHAADGYARVTGKTGVVIATSGPGATNLVTGIANAYLDSTPLVAITGNVATTMLGRDSFQEVDISGITMPITKHNYLVKDIAGLAETLREAFALARSGRPGPVLIDVTKDVQTGTAEFSPASAPPPEKPASCFDQAQLDEAAKLIREAKRPYIYCGGGVVLSGASAELIAFADRIDAPIGLSIMGLTAVPYAHPRFLGMVGMHGRYGATKALYESDLLIAVGTRFSDRATGNKAEFMGDRKVLQIDIDPAEIGKNIGVTQSLVGDVKCVLAALMDAVPALAHKEWSDRVRYIKEHPDNNLEMNPKRLTPQSVIEGACRRMGDGTVATDVGQHQMWTTQYYQFKKPRTFVTSGGLGAMGFGLGAAIGACVGRNFQRTLLFTSDGSFHMNLSELATAVTNALPLVIVVLNNQVLGMVRQWQTLFFDGRYSNTSLDRKTDFVKLAEAFGAAGFRAGTIDAYEKCLDEAFKYDTPVLIDCTIDSDERVLPMIPPGGSINDIILR</sequence>
<dbReference type="CDD" id="cd07035">
    <property type="entry name" value="TPP_PYR_POX_like"/>
    <property type="match status" value="1"/>
</dbReference>
<evidence type="ECO:0000256" key="4">
    <source>
        <dbReference type="ARBA" id="ARBA00013145"/>
    </source>
</evidence>
<feature type="domain" description="Thiamine pyrophosphate enzyme central" evidence="13">
    <location>
        <begin position="192"/>
        <end position="327"/>
    </location>
</feature>
<evidence type="ECO:0000256" key="1">
    <source>
        <dbReference type="ARBA" id="ARBA00004974"/>
    </source>
</evidence>
<dbReference type="EMBL" id="FQXV01000001">
    <property type="protein sequence ID" value="SHH67054.1"/>
    <property type="molecule type" value="Genomic_DNA"/>
</dbReference>
<accession>A0A1M5UVT6</accession>
<evidence type="ECO:0000259" key="14">
    <source>
        <dbReference type="Pfam" id="PF02775"/>
    </source>
</evidence>
<dbReference type="GO" id="GO:0030976">
    <property type="term" value="F:thiamine pyrophosphate binding"/>
    <property type="evidence" value="ECO:0007669"/>
    <property type="project" value="UniProtKB-UniRule"/>
</dbReference>
<protein>
    <recommendedName>
        <fullName evidence="4 12">Acetolactate synthase</fullName>
        <ecNumber evidence="4 12">2.2.1.6</ecNumber>
    </recommendedName>
</protein>
<keyword evidence="6 12" id="KW-0808">Transferase</keyword>
<keyword evidence="17" id="KW-1185">Reference proteome</keyword>
<dbReference type="UniPathway" id="UPA00049">
    <property type="reaction ID" value="UER00059"/>
</dbReference>
<dbReference type="InterPro" id="IPR029061">
    <property type="entry name" value="THDP-binding"/>
</dbReference>
<dbReference type="UniPathway" id="UPA00047">
    <property type="reaction ID" value="UER00055"/>
</dbReference>
<keyword evidence="8 12" id="KW-0460">Magnesium</keyword>
<keyword evidence="10 12" id="KW-0100">Branched-chain amino acid biosynthesis</keyword>
<evidence type="ECO:0000256" key="8">
    <source>
        <dbReference type="ARBA" id="ARBA00022842"/>
    </source>
</evidence>
<comment type="pathway">
    <text evidence="1 12">Amino-acid biosynthesis; L-isoleucine biosynthesis; L-isoleucine from 2-oxobutanoate: step 1/4.</text>
</comment>
<dbReference type="GO" id="GO:0009097">
    <property type="term" value="P:isoleucine biosynthetic process"/>
    <property type="evidence" value="ECO:0007669"/>
    <property type="project" value="UniProtKB-UniPathway"/>
</dbReference>
<evidence type="ECO:0000256" key="5">
    <source>
        <dbReference type="ARBA" id="ARBA00022605"/>
    </source>
</evidence>
<feature type="domain" description="Thiamine pyrophosphate enzyme N-terminal TPP-binding" evidence="15">
    <location>
        <begin position="4"/>
        <end position="119"/>
    </location>
</feature>
<evidence type="ECO:0000256" key="7">
    <source>
        <dbReference type="ARBA" id="ARBA00022723"/>
    </source>
</evidence>
<name>A0A1M5UVT6_9FIRM</name>
<dbReference type="InterPro" id="IPR039368">
    <property type="entry name" value="AHAS_TPP"/>
</dbReference>
<dbReference type="GO" id="GO:0005948">
    <property type="term" value="C:acetolactate synthase complex"/>
    <property type="evidence" value="ECO:0007669"/>
    <property type="project" value="TreeGrafter"/>
</dbReference>
<evidence type="ECO:0000256" key="2">
    <source>
        <dbReference type="ARBA" id="ARBA00005025"/>
    </source>
</evidence>
<dbReference type="InterPro" id="IPR012846">
    <property type="entry name" value="Acetolactate_synth_lsu"/>
</dbReference>
<dbReference type="FunFam" id="3.40.50.970:FF:000007">
    <property type="entry name" value="Acetolactate synthase"/>
    <property type="match status" value="1"/>
</dbReference>
<gene>
    <name evidence="16" type="ORF">SAMN02745823_00699</name>
</gene>
<evidence type="ECO:0000313" key="17">
    <source>
        <dbReference type="Proteomes" id="UP000183995"/>
    </source>
</evidence>
<evidence type="ECO:0000256" key="9">
    <source>
        <dbReference type="ARBA" id="ARBA00023052"/>
    </source>
</evidence>
<evidence type="ECO:0000313" key="16">
    <source>
        <dbReference type="EMBL" id="SHH67054.1"/>
    </source>
</evidence>
<dbReference type="GO" id="GO:0000287">
    <property type="term" value="F:magnesium ion binding"/>
    <property type="evidence" value="ECO:0007669"/>
    <property type="project" value="UniProtKB-UniRule"/>
</dbReference>
<dbReference type="GO" id="GO:0009099">
    <property type="term" value="P:L-valine biosynthetic process"/>
    <property type="evidence" value="ECO:0007669"/>
    <property type="project" value="UniProtKB-UniPathway"/>
</dbReference>
<dbReference type="STRING" id="1123282.SAMN02745823_00699"/>
<proteinExistence type="inferred from homology"/>
<dbReference type="InterPro" id="IPR012001">
    <property type="entry name" value="Thiamin_PyroP_enz_TPP-bd_dom"/>
</dbReference>
<reference evidence="16 17" key="1">
    <citation type="submission" date="2016-11" db="EMBL/GenBank/DDBJ databases">
        <authorList>
            <person name="Jaros S."/>
            <person name="Januszkiewicz K."/>
            <person name="Wedrychowicz H."/>
        </authorList>
    </citation>
    <scope>NUCLEOTIDE SEQUENCE [LARGE SCALE GENOMIC DNA]</scope>
    <source>
        <strain evidence="16 17">DSM 10068</strain>
    </source>
</reference>
<organism evidence="16 17">
    <name type="scientific">Sporobacter termitidis DSM 10068</name>
    <dbReference type="NCBI Taxonomy" id="1123282"/>
    <lineage>
        <taxon>Bacteria</taxon>
        <taxon>Bacillati</taxon>
        <taxon>Bacillota</taxon>
        <taxon>Clostridia</taxon>
        <taxon>Eubacteriales</taxon>
        <taxon>Oscillospiraceae</taxon>
        <taxon>Sporobacter</taxon>
    </lineage>
</organism>
<dbReference type="InterPro" id="IPR045229">
    <property type="entry name" value="TPP_enz"/>
</dbReference>
<keyword evidence="5 12" id="KW-0028">Amino-acid biosynthesis</keyword>
<comment type="cofactor">
    <cofactor evidence="12">
        <name>Mg(2+)</name>
        <dbReference type="ChEBI" id="CHEBI:18420"/>
    </cofactor>
    <text evidence="12">Binds 1 Mg(2+) ion per subunit.</text>
</comment>
<dbReference type="SUPFAM" id="SSF52467">
    <property type="entry name" value="DHS-like NAD/FAD-binding domain"/>
    <property type="match status" value="1"/>
</dbReference>
<comment type="catalytic activity">
    <reaction evidence="11 12">
        <text>2 pyruvate + H(+) = (2S)-2-acetolactate + CO2</text>
        <dbReference type="Rhea" id="RHEA:25249"/>
        <dbReference type="ChEBI" id="CHEBI:15361"/>
        <dbReference type="ChEBI" id="CHEBI:15378"/>
        <dbReference type="ChEBI" id="CHEBI:16526"/>
        <dbReference type="ChEBI" id="CHEBI:58476"/>
        <dbReference type="EC" id="2.2.1.6"/>
    </reaction>
</comment>
<dbReference type="EC" id="2.2.1.6" evidence="4 12"/>
<feature type="domain" description="Thiamine pyrophosphate enzyme TPP-binding" evidence="14">
    <location>
        <begin position="382"/>
        <end position="530"/>
    </location>
</feature>
<comment type="similarity">
    <text evidence="3 12">Belongs to the TPP enzyme family.</text>
</comment>
<evidence type="ECO:0000256" key="12">
    <source>
        <dbReference type="RuleBase" id="RU003591"/>
    </source>
</evidence>
<dbReference type="OrthoDB" id="4494979at2"/>
<dbReference type="Proteomes" id="UP000183995">
    <property type="component" value="Unassembled WGS sequence"/>
</dbReference>
<dbReference type="Pfam" id="PF00205">
    <property type="entry name" value="TPP_enzyme_M"/>
    <property type="match status" value="1"/>
</dbReference>
<evidence type="ECO:0000256" key="6">
    <source>
        <dbReference type="ARBA" id="ARBA00022679"/>
    </source>
</evidence>
<dbReference type="Pfam" id="PF02775">
    <property type="entry name" value="TPP_enzyme_C"/>
    <property type="match status" value="1"/>
</dbReference>
<dbReference type="PANTHER" id="PTHR18968:SF13">
    <property type="entry name" value="ACETOLACTATE SYNTHASE CATALYTIC SUBUNIT, MITOCHONDRIAL"/>
    <property type="match status" value="1"/>
</dbReference>
<dbReference type="PANTHER" id="PTHR18968">
    <property type="entry name" value="THIAMINE PYROPHOSPHATE ENZYMES"/>
    <property type="match status" value="1"/>
</dbReference>
<evidence type="ECO:0000256" key="3">
    <source>
        <dbReference type="ARBA" id="ARBA00007812"/>
    </source>
</evidence>
<evidence type="ECO:0000256" key="11">
    <source>
        <dbReference type="ARBA" id="ARBA00048670"/>
    </source>
</evidence>
<dbReference type="GO" id="GO:0003984">
    <property type="term" value="F:acetolactate synthase activity"/>
    <property type="evidence" value="ECO:0007669"/>
    <property type="project" value="UniProtKB-EC"/>
</dbReference>
<keyword evidence="7 12" id="KW-0479">Metal-binding</keyword>
<dbReference type="Pfam" id="PF02776">
    <property type="entry name" value="TPP_enzyme_N"/>
    <property type="match status" value="1"/>
</dbReference>
<dbReference type="Gene3D" id="3.40.50.1220">
    <property type="entry name" value="TPP-binding domain"/>
    <property type="match status" value="1"/>
</dbReference>
<evidence type="ECO:0000259" key="13">
    <source>
        <dbReference type="Pfam" id="PF00205"/>
    </source>
</evidence>
<dbReference type="AlphaFoldDB" id="A0A1M5UVT6"/>
<dbReference type="RefSeq" id="WP_073076217.1">
    <property type="nucleotide sequence ID" value="NZ_FQXV01000001.1"/>
</dbReference>
<evidence type="ECO:0000256" key="10">
    <source>
        <dbReference type="ARBA" id="ARBA00023304"/>
    </source>
</evidence>
<dbReference type="NCBIfam" id="TIGR00118">
    <property type="entry name" value="acolac_lg"/>
    <property type="match status" value="1"/>
</dbReference>
<evidence type="ECO:0000259" key="15">
    <source>
        <dbReference type="Pfam" id="PF02776"/>
    </source>
</evidence>
<keyword evidence="9 12" id="KW-0786">Thiamine pyrophosphate</keyword>